<evidence type="ECO:0000256" key="2">
    <source>
        <dbReference type="ARBA" id="ARBA00022475"/>
    </source>
</evidence>
<dbReference type="InterPro" id="IPR002797">
    <property type="entry name" value="Polysacc_synth"/>
</dbReference>
<feature type="transmembrane region" description="Helical" evidence="6">
    <location>
        <begin position="217"/>
        <end position="239"/>
    </location>
</feature>
<keyword evidence="4 6" id="KW-1133">Transmembrane helix</keyword>
<feature type="transmembrane region" description="Helical" evidence="6">
    <location>
        <begin position="46"/>
        <end position="65"/>
    </location>
</feature>
<dbReference type="EMBL" id="JAPCHZ010000002">
    <property type="protein sequence ID" value="MCW4451422.1"/>
    <property type="molecule type" value="Genomic_DNA"/>
</dbReference>
<keyword evidence="8" id="KW-1185">Reference proteome</keyword>
<organism evidence="7 8">
    <name type="scientific">Kaistella yananensis</name>
    <dbReference type="NCBI Taxonomy" id="2989820"/>
    <lineage>
        <taxon>Bacteria</taxon>
        <taxon>Pseudomonadati</taxon>
        <taxon>Bacteroidota</taxon>
        <taxon>Flavobacteriia</taxon>
        <taxon>Flavobacteriales</taxon>
        <taxon>Weeksellaceae</taxon>
        <taxon>Chryseobacterium group</taxon>
        <taxon>Kaistella</taxon>
    </lineage>
</organism>
<protein>
    <submittedName>
        <fullName evidence="7">Oligosaccharide flippase family protein</fullName>
    </submittedName>
</protein>
<keyword evidence="2" id="KW-1003">Cell membrane</keyword>
<reference evidence="7 8" key="1">
    <citation type="submission" date="2022-10" db="EMBL/GenBank/DDBJ databases">
        <title>Kaistella sp. BT-6-1-3.</title>
        <authorList>
            <person name="Ai J."/>
            <person name="Deng Z."/>
        </authorList>
    </citation>
    <scope>NUCLEOTIDE SEQUENCE [LARGE SCALE GENOMIC DNA]</scope>
    <source>
        <strain evidence="7 8">BT6-1-3</strain>
    </source>
</reference>
<sequence length="415" mass="47169">MKSLQEFLQHFLSNKGQHVFLSLLVAKVCAFLGSLFIIRILPESEFGTVSIVASVFAVFAPFSGFGSQQSLLRFGSLTDETADKKWLSSYLLLKGFGRQVLLTAVFFLVSLFYVNRYEDILYIFLFFSVRLIGFYFFNHLQSELRIFGKNAEFARLNNTVNISGVILLLTLSYFWGLLGYLAALAATPFLAFFWFKWHHLKNITETFSFNKKEIWNYGLHASGTALLSDTLFSADVLLLSFLMNENAVADYKVAILIPANITFLALTFMQSDFPVLAKNYQNKAFLKNYIFNYYKIFLPVTALIFGIGFIFKSEVIQLFFTSKYEESTLPFIILLAAFCGNMLLRNLYGNLLSAVGKMKANTLISLFTLVMLPIFALFLVGHYGFTGMAVSLSLSMLLNGFMLMISFYIYLKNLK</sequence>
<evidence type="ECO:0000313" key="7">
    <source>
        <dbReference type="EMBL" id="MCW4451422.1"/>
    </source>
</evidence>
<evidence type="ECO:0000313" key="8">
    <source>
        <dbReference type="Proteomes" id="UP001209107"/>
    </source>
</evidence>
<feature type="transmembrane region" description="Helical" evidence="6">
    <location>
        <begin position="181"/>
        <end position="197"/>
    </location>
</feature>
<dbReference type="InterPro" id="IPR050833">
    <property type="entry name" value="Poly_Biosynth_Transport"/>
</dbReference>
<dbReference type="RefSeq" id="WP_265143632.1">
    <property type="nucleotide sequence ID" value="NZ_JAPCHZ010000002.1"/>
</dbReference>
<feature type="transmembrane region" description="Helical" evidence="6">
    <location>
        <begin position="389"/>
        <end position="411"/>
    </location>
</feature>
<comment type="subcellular location">
    <subcellularLocation>
        <location evidence="1">Cell membrane</location>
        <topology evidence="1">Multi-pass membrane protein</topology>
    </subcellularLocation>
</comment>
<feature type="transmembrane region" description="Helical" evidence="6">
    <location>
        <begin position="251"/>
        <end position="269"/>
    </location>
</feature>
<proteinExistence type="predicted"/>
<gene>
    <name evidence="7" type="ORF">OK344_04295</name>
</gene>
<feature type="transmembrane region" description="Helical" evidence="6">
    <location>
        <begin position="290"/>
        <end position="311"/>
    </location>
</feature>
<evidence type="ECO:0000256" key="6">
    <source>
        <dbReference type="SAM" id="Phobius"/>
    </source>
</evidence>
<evidence type="ECO:0000256" key="1">
    <source>
        <dbReference type="ARBA" id="ARBA00004651"/>
    </source>
</evidence>
<evidence type="ECO:0000256" key="5">
    <source>
        <dbReference type="ARBA" id="ARBA00023136"/>
    </source>
</evidence>
<dbReference type="PANTHER" id="PTHR30250">
    <property type="entry name" value="PST FAMILY PREDICTED COLANIC ACID TRANSPORTER"/>
    <property type="match status" value="1"/>
</dbReference>
<evidence type="ECO:0000256" key="4">
    <source>
        <dbReference type="ARBA" id="ARBA00022989"/>
    </source>
</evidence>
<dbReference type="Pfam" id="PF01943">
    <property type="entry name" value="Polysacc_synt"/>
    <property type="match status" value="1"/>
</dbReference>
<keyword evidence="5 6" id="KW-0472">Membrane</keyword>
<evidence type="ECO:0000256" key="3">
    <source>
        <dbReference type="ARBA" id="ARBA00022692"/>
    </source>
</evidence>
<feature type="transmembrane region" description="Helical" evidence="6">
    <location>
        <begin position="95"/>
        <end position="114"/>
    </location>
</feature>
<feature type="transmembrane region" description="Helical" evidence="6">
    <location>
        <begin position="20"/>
        <end position="40"/>
    </location>
</feature>
<name>A0ABT3JKW0_9FLAO</name>
<dbReference type="PANTHER" id="PTHR30250:SF11">
    <property type="entry name" value="O-ANTIGEN TRANSPORTER-RELATED"/>
    <property type="match status" value="1"/>
</dbReference>
<accession>A0ABT3JKW0</accession>
<keyword evidence="3 6" id="KW-0812">Transmembrane</keyword>
<feature type="transmembrane region" description="Helical" evidence="6">
    <location>
        <begin position="120"/>
        <end position="137"/>
    </location>
</feature>
<feature type="transmembrane region" description="Helical" evidence="6">
    <location>
        <begin position="360"/>
        <end position="383"/>
    </location>
</feature>
<feature type="transmembrane region" description="Helical" evidence="6">
    <location>
        <begin position="331"/>
        <end position="348"/>
    </location>
</feature>
<dbReference type="Proteomes" id="UP001209107">
    <property type="component" value="Unassembled WGS sequence"/>
</dbReference>
<comment type="caution">
    <text evidence="7">The sequence shown here is derived from an EMBL/GenBank/DDBJ whole genome shotgun (WGS) entry which is preliminary data.</text>
</comment>